<sequence>MATGADSSRPVVAATWRRDVAQPGSGDAQAGAGQHSASATAPGTAVQRSATPSPLPPVPQPPQQASGSATRQTPQPGLARRPPVVRPHPPAAPRSTDAVPVQRQALPVVPDSAGPPATDPAPVGGPAPGGPPSPSVRVPPRTPARSAGAGRPETKAQAVQRAAANAGITGVPVQAAPARPAAGAAGAASGPADASDAPPANRLSGSEIEELARRLLDPVSRLIRADLRRGRERSGRLHDGRR</sequence>
<dbReference type="Proteomes" id="UP000624183">
    <property type="component" value="Unassembled WGS sequence"/>
</dbReference>
<feature type="region of interest" description="Disordered" evidence="1">
    <location>
        <begin position="1"/>
        <end position="163"/>
    </location>
</feature>
<feature type="compositionally biased region" description="Basic and acidic residues" evidence="1">
    <location>
        <begin position="223"/>
        <end position="242"/>
    </location>
</feature>
<comment type="caution">
    <text evidence="2">The sequence shown here is derived from an EMBL/GenBank/DDBJ whole genome shotgun (WGS) entry which is preliminary data.</text>
</comment>
<evidence type="ECO:0000313" key="3">
    <source>
        <dbReference type="Proteomes" id="UP000624183"/>
    </source>
</evidence>
<proteinExistence type="predicted"/>
<name>A0ABQ3BD17_9ACTN</name>
<protein>
    <recommendedName>
        <fullName evidence="4">Syndecan 1</fullName>
    </recommendedName>
</protein>
<feature type="compositionally biased region" description="Low complexity" evidence="1">
    <location>
        <begin position="177"/>
        <end position="200"/>
    </location>
</feature>
<evidence type="ECO:0000256" key="1">
    <source>
        <dbReference type="SAM" id="MobiDB-lite"/>
    </source>
</evidence>
<organism evidence="2 3">
    <name type="scientific">Streptomyces rubiginosohelvolus</name>
    <dbReference type="NCBI Taxonomy" id="67362"/>
    <lineage>
        <taxon>Bacteria</taxon>
        <taxon>Bacillati</taxon>
        <taxon>Actinomycetota</taxon>
        <taxon>Actinomycetes</taxon>
        <taxon>Kitasatosporales</taxon>
        <taxon>Streptomycetaceae</taxon>
        <taxon>Streptomyces</taxon>
    </lineage>
</organism>
<dbReference type="EMBL" id="BMUW01000001">
    <property type="protein sequence ID" value="GGZ33242.1"/>
    <property type="molecule type" value="Genomic_DNA"/>
</dbReference>
<keyword evidence="3" id="KW-1185">Reference proteome</keyword>
<gene>
    <name evidence="2" type="ORF">GCM10010328_02940</name>
</gene>
<feature type="region of interest" description="Disordered" evidence="1">
    <location>
        <begin position="218"/>
        <end position="242"/>
    </location>
</feature>
<feature type="compositionally biased region" description="Low complexity" evidence="1">
    <location>
        <begin position="21"/>
        <end position="41"/>
    </location>
</feature>
<evidence type="ECO:0008006" key="4">
    <source>
        <dbReference type="Google" id="ProtNLM"/>
    </source>
</evidence>
<feature type="compositionally biased region" description="Pro residues" evidence="1">
    <location>
        <begin position="117"/>
        <end position="134"/>
    </location>
</feature>
<reference evidence="3" key="1">
    <citation type="journal article" date="2019" name="Int. J. Syst. Evol. Microbiol.">
        <title>The Global Catalogue of Microorganisms (GCM) 10K type strain sequencing project: providing services to taxonomists for standard genome sequencing and annotation.</title>
        <authorList>
            <consortium name="The Broad Institute Genomics Platform"/>
            <consortium name="The Broad Institute Genome Sequencing Center for Infectious Disease"/>
            <person name="Wu L."/>
            <person name="Ma J."/>
        </authorList>
    </citation>
    <scope>NUCLEOTIDE SEQUENCE [LARGE SCALE GENOMIC DNA]</scope>
    <source>
        <strain evidence="3">JCM 4602</strain>
    </source>
</reference>
<feature type="compositionally biased region" description="Low complexity" evidence="1">
    <location>
        <begin position="135"/>
        <end position="147"/>
    </location>
</feature>
<evidence type="ECO:0000313" key="2">
    <source>
        <dbReference type="EMBL" id="GGZ33242.1"/>
    </source>
</evidence>
<feature type="compositionally biased region" description="Pro residues" evidence="1">
    <location>
        <begin position="53"/>
        <end position="62"/>
    </location>
</feature>
<feature type="region of interest" description="Disordered" evidence="1">
    <location>
        <begin position="177"/>
        <end position="205"/>
    </location>
</feature>
<accession>A0ABQ3BD17</accession>